<dbReference type="InterPro" id="IPR001647">
    <property type="entry name" value="HTH_TetR"/>
</dbReference>
<keyword evidence="6" id="KW-1185">Reference proteome</keyword>
<protein>
    <submittedName>
        <fullName evidence="5">TetR/AcrR family transcriptional regulator</fullName>
    </submittedName>
</protein>
<name>A0ABV9TXJ7_9ACTN</name>
<dbReference type="Proteomes" id="UP001595872">
    <property type="component" value="Unassembled WGS sequence"/>
</dbReference>
<evidence type="ECO:0000259" key="4">
    <source>
        <dbReference type="PROSITE" id="PS50977"/>
    </source>
</evidence>
<dbReference type="PANTHER" id="PTHR30055:SF209">
    <property type="entry name" value="POSSIBLE TRANSCRIPTIONAL REGULATORY PROTEIN (PROBABLY TETR-FAMILY)"/>
    <property type="match status" value="1"/>
</dbReference>
<dbReference type="Gene3D" id="1.10.357.10">
    <property type="entry name" value="Tetracycline Repressor, domain 2"/>
    <property type="match status" value="1"/>
</dbReference>
<dbReference type="PANTHER" id="PTHR30055">
    <property type="entry name" value="HTH-TYPE TRANSCRIPTIONAL REGULATOR RUTR"/>
    <property type="match status" value="1"/>
</dbReference>
<evidence type="ECO:0000313" key="5">
    <source>
        <dbReference type="EMBL" id="MFC4908203.1"/>
    </source>
</evidence>
<dbReference type="SUPFAM" id="SSF46689">
    <property type="entry name" value="Homeodomain-like"/>
    <property type="match status" value="1"/>
</dbReference>
<reference evidence="6" key="1">
    <citation type="journal article" date="2019" name="Int. J. Syst. Evol. Microbiol.">
        <title>The Global Catalogue of Microorganisms (GCM) 10K type strain sequencing project: providing services to taxonomists for standard genome sequencing and annotation.</title>
        <authorList>
            <consortium name="The Broad Institute Genomics Platform"/>
            <consortium name="The Broad Institute Genome Sequencing Center for Infectious Disease"/>
            <person name="Wu L."/>
            <person name="Ma J."/>
        </authorList>
    </citation>
    <scope>NUCLEOTIDE SEQUENCE [LARGE SCALE GENOMIC DNA]</scope>
    <source>
        <strain evidence="6">KLKA75</strain>
    </source>
</reference>
<dbReference type="RefSeq" id="WP_378254595.1">
    <property type="nucleotide sequence ID" value="NZ_JBHSIT010000003.1"/>
</dbReference>
<dbReference type="InterPro" id="IPR009057">
    <property type="entry name" value="Homeodomain-like_sf"/>
</dbReference>
<feature type="domain" description="HTH tetR-type" evidence="4">
    <location>
        <begin position="28"/>
        <end position="88"/>
    </location>
</feature>
<evidence type="ECO:0000256" key="1">
    <source>
        <dbReference type="ARBA" id="ARBA00023125"/>
    </source>
</evidence>
<comment type="caution">
    <text evidence="5">The sequence shown here is derived from an EMBL/GenBank/DDBJ whole genome shotgun (WGS) entry which is preliminary data.</text>
</comment>
<gene>
    <name evidence="5" type="ORF">ACFPCY_12785</name>
</gene>
<dbReference type="EMBL" id="JBHSIT010000003">
    <property type="protein sequence ID" value="MFC4908203.1"/>
    <property type="molecule type" value="Genomic_DNA"/>
</dbReference>
<feature type="DNA-binding region" description="H-T-H motif" evidence="2">
    <location>
        <begin position="51"/>
        <end position="70"/>
    </location>
</feature>
<dbReference type="Pfam" id="PF00440">
    <property type="entry name" value="TetR_N"/>
    <property type="match status" value="1"/>
</dbReference>
<keyword evidence="1 2" id="KW-0238">DNA-binding</keyword>
<evidence type="ECO:0000256" key="2">
    <source>
        <dbReference type="PROSITE-ProRule" id="PRU00335"/>
    </source>
</evidence>
<feature type="region of interest" description="Disordered" evidence="3">
    <location>
        <begin position="1"/>
        <end position="23"/>
    </location>
</feature>
<evidence type="ECO:0000313" key="6">
    <source>
        <dbReference type="Proteomes" id="UP001595872"/>
    </source>
</evidence>
<dbReference type="PRINTS" id="PR00455">
    <property type="entry name" value="HTHTETR"/>
</dbReference>
<accession>A0ABV9TXJ7</accession>
<organism evidence="5 6">
    <name type="scientific">Actinomadura gamaensis</name>
    <dbReference type="NCBI Taxonomy" id="1763541"/>
    <lineage>
        <taxon>Bacteria</taxon>
        <taxon>Bacillati</taxon>
        <taxon>Actinomycetota</taxon>
        <taxon>Actinomycetes</taxon>
        <taxon>Streptosporangiales</taxon>
        <taxon>Thermomonosporaceae</taxon>
        <taxon>Actinomadura</taxon>
    </lineage>
</organism>
<sequence>MEAPERPERHEVPARAEGAERMERADAARNREAILAAATELFDRRGVGTVSVNDVAEAAGVGKGTVFRRFGDRTGLIQAVIEPRVRALRAAVESGPPPLGPGGDPDASLHAYIDALLDFVWANRGLIRALEHRGPDAYYANDASRFWVAELGRRLAAVHPGDDAEYLAHAVFTALRADVIEYLVDARGMSPERVRAGLHRLSGGTSPRP</sequence>
<proteinExistence type="predicted"/>
<dbReference type="InterPro" id="IPR050109">
    <property type="entry name" value="HTH-type_TetR-like_transc_reg"/>
</dbReference>
<dbReference type="PROSITE" id="PS50977">
    <property type="entry name" value="HTH_TETR_2"/>
    <property type="match status" value="1"/>
</dbReference>
<evidence type="ECO:0000256" key="3">
    <source>
        <dbReference type="SAM" id="MobiDB-lite"/>
    </source>
</evidence>